<evidence type="ECO:0000256" key="2">
    <source>
        <dbReference type="ARBA" id="ARBA00023043"/>
    </source>
</evidence>
<dbReference type="EMBL" id="GCKF01044243">
    <property type="protein sequence ID" value="JAG94229.1"/>
    <property type="molecule type" value="Transcribed_RNA"/>
</dbReference>
<feature type="repeat" description="ANK" evidence="3">
    <location>
        <begin position="612"/>
        <end position="644"/>
    </location>
</feature>
<sequence length="768" mass="83652">MSGEGTPTPEFPEETDGASPGLVDLLPPEVLSCIMVRVNAAADLDALACTCRQFRSLARVVPFTVKLSQCKFGPSSRVWTRGVLKSIRCYLPSTRVLDLAGTWIVDDDVAAVLADLKNLDCLVLDGCQKLTSCVADALAVSVRTGPRTVSLQRCFGVGPTAAGNLLAAAAVNGSRLECILFSHLDRLDIPRDTPLVEAEEGNCKETSVCATSHWLKMSAGAGLHILALNNCAFLGLFELVAVATTCPQLEIWMLGGSVEGLGLFRSENLCQERMHTAVSALVKAIELLPKLSVLEMTFFPNTVVQSLRQEIRREIQVWDFCQKSSVMSAILYLGGCTEVPMDCSLEYSKIKNIITDIPTSSSKISDNTSKDFNSQHNCFKDEKRKTTLFKEDLVFALHAAANCSDTRRRTPLHVAASSGDSYTVQCLLAIGAEARGMKDSGGATALFVAAECGYADVCELLLQGGADVLAFNRAGENPLYIAALRGHCEAVEVLVRHCCKNNINWQIAKAYGDGWTPLMAAAVADRQDVAKILLKAININLSSHLDGNNFSESAICAVKDKKLHMDKCDIYTSTMCKIIQEYHSSSGSLQSCRDWKQQISSGIQLLDAQNRYGQTALHIAARRASIWFVCNLLIAGASMDIQDCYMMRAVDVAYHHNHKVVANIIKNWDAIQRNHDKVTTQHPSPRTQKGLRSKSELNAHDASKSSSSSQLNKNRNTNVEVQKRKDNTATISSGKLAEDHGRSIVAQRWRVKGGHKREISPIGSSSGT</sequence>
<reference evidence="6" key="1">
    <citation type="submission" date="2015-03" db="EMBL/GenBank/DDBJ databases">
        <title>A transcriptome of Araucaria cunninghamii, an australian fine timber species.</title>
        <authorList>
            <person name="Jing Yi C.J.Y."/>
            <person name="Yin San L.Y.S."/>
            <person name="Abdul Karim S.S."/>
            <person name="Wan Azmi N.N."/>
            <person name="Hercus R.R."/>
            <person name="Croft L.L."/>
        </authorList>
    </citation>
    <scope>NUCLEOTIDE SEQUENCE</scope>
    <source>
        <strain evidence="6">MI0301</strain>
        <tissue evidence="6">Leaf</tissue>
    </source>
</reference>
<accession>A0A0D6QUM4</accession>
<feature type="compositionally biased region" description="Polar residues" evidence="4">
    <location>
        <begin position="710"/>
        <end position="720"/>
    </location>
</feature>
<dbReference type="InterPro" id="IPR051631">
    <property type="entry name" value="Ankyrin-KH/SAM_domain"/>
</dbReference>
<dbReference type="InterPro" id="IPR032675">
    <property type="entry name" value="LRR_dom_sf"/>
</dbReference>
<name>A0A0D6QUM4_ARACU</name>
<dbReference type="SUPFAM" id="SSF48403">
    <property type="entry name" value="Ankyrin repeat"/>
    <property type="match status" value="1"/>
</dbReference>
<dbReference type="Pfam" id="PF00023">
    <property type="entry name" value="Ank"/>
    <property type="match status" value="1"/>
</dbReference>
<dbReference type="PROSITE" id="PS50297">
    <property type="entry name" value="ANK_REP_REGION"/>
    <property type="match status" value="3"/>
</dbReference>
<dbReference type="InterPro" id="IPR036047">
    <property type="entry name" value="F-box-like_dom_sf"/>
</dbReference>
<dbReference type="Gene3D" id="1.25.40.20">
    <property type="entry name" value="Ankyrin repeat-containing domain"/>
    <property type="match status" value="3"/>
</dbReference>
<dbReference type="Gene3D" id="3.80.10.10">
    <property type="entry name" value="Ribonuclease Inhibitor"/>
    <property type="match status" value="1"/>
</dbReference>
<keyword evidence="1" id="KW-0677">Repeat</keyword>
<dbReference type="SMART" id="SM00256">
    <property type="entry name" value="FBOX"/>
    <property type="match status" value="1"/>
</dbReference>
<dbReference type="PANTHER" id="PTHR23206">
    <property type="entry name" value="MASK PROTEIN"/>
    <property type="match status" value="1"/>
</dbReference>
<feature type="region of interest" description="Disordered" evidence="4">
    <location>
        <begin position="1"/>
        <end position="20"/>
    </location>
</feature>
<evidence type="ECO:0000256" key="4">
    <source>
        <dbReference type="SAM" id="MobiDB-lite"/>
    </source>
</evidence>
<dbReference type="GO" id="GO:0005737">
    <property type="term" value="C:cytoplasm"/>
    <property type="evidence" value="ECO:0007669"/>
    <property type="project" value="TreeGrafter"/>
</dbReference>
<organism evidence="6">
    <name type="scientific">Araucaria cunninghamii</name>
    <name type="common">Hoop pine</name>
    <name type="synonym">Moreton Bay pine</name>
    <dbReference type="NCBI Taxonomy" id="56994"/>
    <lineage>
        <taxon>Eukaryota</taxon>
        <taxon>Viridiplantae</taxon>
        <taxon>Streptophyta</taxon>
        <taxon>Embryophyta</taxon>
        <taxon>Tracheophyta</taxon>
        <taxon>Spermatophyta</taxon>
        <taxon>Pinopsida</taxon>
        <taxon>Pinidae</taxon>
        <taxon>Conifers II</taxon>
        <taxon>Araucariales</taxon>
        <taxon>Araucariaceae</taxon>
        <taxon>Araucaria</taxon>
    </lineage>
</organism>
<keyword evidence="2 3" id="KW-0040">ANK repeat</keyword>
<dbReference type="PANTHER" id="PTHR23206:SF7">
    <property type="entry name" value="PROTEIN KINASE DOMAIN-CONTAINING PROTEIN"/>
    <property type="match status" value="1"/>
</dbReference>
<proteinExistence type="predicted"/>
<evidence type="ECO:0000256" key="3">
    <source>
        <dbReference type="PROSITE-ProRule" id="PRU00023"/>
    </source>
</evidence>
<dbReference type="SUPFAM" id="SSF81383">
    <property type="entry name" value="F-box domain"/>
    <property type="match status" value="1"/>
</dbReference>
<protein>
    <recommendedName>
        <fullName evidence="5">F-box domain-containing protein</fullName>
    </recommendedName>
</protein>
<feature type="region of interest" description="Disordered" evidence="4">
    <location>
        <begin position="676"/>
        <end position="768"/>
    </location>
</feature>
<dbReference type="Pfam" id="PF12796">
    <property type="entry name" value="Ank_2"/>
    <property type="match status" value="2"/>
</dbReference>
<dbReference type="InterPro" id="IPR002110">
    <property type="entry name" value="Ankyrin_rpt"/>
</dbReference>
<feature type="domain" description="F-box" evidence="5">
    <location>
        <begin position="26"/>
        <end position="67"/>
    </location>
</feature>
<feature type="compositionally biased region" description="Basic and acidic residues" evidence="4">
    <location>
        <begin position="693"/>
        <end position="703"/>
    </location>
</feature>
<evidence type="ECO:0000313" key="6">
    <source>
        <dbReference type="EMBL" id="JAG94229.1"/>
    </source>
</evidence>
<dbReference type="GO" id="GO:0045087">
    <property type="term" value="P:innate immune response"/>
    <property type="evidence" value="ECO:0007669"/>
    <property type="project" value="TreeGrafter"/>
</dbReference>
<dbReference type="AlphaFoldDB" id="A0A0D6QUM4"/>
<dbReference type="SUPFAM" id="SSF52047">
    <property type="entry name" value="RNI-like"/>
    <property type="match status" value="1"/>
</dbReference>
<dbReference type="PROSITE" id="PS50088">
    <property type="entry name" value="ANK_REPEAT"/>
    <property type="match status" value="3"/>
</dbReference>
<evidence type="ECO:0000256" key="1">
    <source>
        <dbReference type="ARBA" id="ARBA00022737"/>
    </source>
</evidence>
<dbReference type="SMART" id="SM00248">
    <property type="entry name" value="ANK"/>
    <property type="match status" value="5"/>
</dbReference>
<feature type="repeat" description="ANK" evidence="3">
    <location>
        <begin position="407"/>
        <end position="439"/>
    </location>
</feature>
<evidence type="ECO:0000259" key="5">
    <source>
        <dbReference type="SMART" id="SM00256"/>
    </source>
</evidence>
<feature type="repeat" description="ANK" evidence="3">
    <location>
        <begin position="441"/>
        <end position="473"/>
    </location>
</feature>
<dbReference type="InterPro" id="IPR036770">
    <property type="entry name" value="Ankyrin_rpt-contain_sf"/>
</dbReference>
<dbReference type="InterPro" id="IPR001810">
    <property type="entry name" value="F-box_dom"/>
</dbReference>